<protein>
    <recommendedName>
        <fullName evidence="3">Coil containing protein</fullName>
    </recommendedName>
</protein>
<sequence length="331" mass="37771">METKEIAESEVVDAVDMPMELSVFDPLKAKIREAKEKSALLAFDYKDKQGNKDARSWVAYLRTLKAPVSELHKTGKAEALKYCKEWDRTKNDIITGIEEMIEFHDKPLREIKDAEKKAAEEIEARGMQEEICEQEAKQAEFDAEQAKLTEKQAKLDAKEAEFDRKEREARIAEEAKKKAKAAVEQVLIDTEKRRLATIAKAEQTLRDAENKRQRQEEAAALAAVNAENACKQALVDAENRRIADVQRAKDEAAAKTEEREQALRQERRAEESRLAEQEAAKQLRIANIDHRRKIHQEILVMLTGMGMTEDFGKTLITAVASNRIPHTKIEY</sequence>
<evidence type="ECO:0008006" key="3">
    <source>
        <dbReference type="Google" id="ProtNLM"/>
    </source>
</evidence>
<feature type="region of interest" description="Disordered" evidence="1">
    <location>
        <begin position="252"/>
        <end position="273"/>
    </location>
</feature>
<evidence type="ECO:0000313" key="2">
    <source>
        <dbReference type="EMBL" id="KKN75841.1"/>
    </source>
</evidence>
<dbReference type="EMBL" id="LAZR01000303">
    <property type="protein sequence ID" value="KKN75841.1"/>
    <property type="molecule type" value="Genomic_DNA"/>
</dbReference>
<name>A0A0F9VQV8_9ZZZZ</name>
<evidence type="ECO:0000256" key="1">
    <source>
        <dbReference type="SAM" id="MobiDB-lite"/>
    </source>
</evidence>
<proteinExistence type="predicted"/>
<gene>
    <name evidence="2" type="ORF">LCGC14_0377170</name>
</gene>
<comment type="caution">
    <text evidence="2">The sequence shown here is derived from an EMBL/GenBank/DDBJ whole genome shotgun (WGS) entry which is preliminary data.</text>
</comment>
<dbReference type="AlphaFoldDB" id="A0A0F9VQV8"/>
<organism evidence="2">
    <name type="scientific">marine sediment metagenome</name>
    <dbReference type="NCBI Taxonomy" id="412755"/>
    <lineage>
        <taxon>unclassified sequences</taxon>
        <taxon>metagenomes</taxon>
        <taxon>ecological metagenomes</taxon>
    </lineage>
</organism>
<accession>A0A0F9VQV8</accession>
<reference evidence="2" key="1">
    <citation type="journal article" date="2015" name="Nature">
        <title>Complex archaea that bridge the gap between prokaryotes and eukaryotes.</title>
        <authorList>
            <person name="Spang A."/>
            <person name="Saw J.H."/>
            <person name="Jorgensen S.L."/>
            <person name="Zaremba-Niedzwiedzka K."/>
            <person name="Martijn J."/>
            <person name="Lind A.E."/>
            <person name="van Eijk R."/>
            <person name="Schleper C."/>
            <person name="Guy L."/>
            <person name="Ettema T.J."/>
        </authorList>
    </citation>
    <scope>NUCLEOTIDE SEQUENCE</scope>
</reference>